<dbReference type="SUPFAM" id="SSF51445">
    <property type="entry name" value="(Trans)glycosidases"/>
    <property type="match status" value="1"/>
</dbReference>
<keyword evidence="2" id="KW-1185">Reference proteome</keyword>
<dbReference type="AlphaFoldDB" id="W6YKK4"/>
<proteinExistence type="predicted"/>
<dbReference type="GeneID" id="19146199"/>
<dbReference type="OrthoDB" id="73875at2759"/>
<dbReference type="Gene3D" id="3.20.20.80">
    <property type="entry name" value="Glycosidases"/>
    <property type="match status" value="1"/>
</dbReference>
<dbReference type="RefSeq" id="XP_007713815.1">
    <property type="nucleotide sequence ID" value="XM_007715625.1"/>
</dbReference>
<dbReference type="HOGENOM" id="CLU_1805839_0_0_1"/>
<dbReference type="STRING" id="930089.W6YKK4"/>
<dbReference type="eggNOG" id="KOG2806">
    <property type="taxonomic scope" value="Eukaryota"/>
</dbReference>
<sequence>MGFTEASRGALIQSLIKSMDTYGCQGADINLKYPAEPKRGGRKKDTDNLVLLMNEMKGQFGERYGRSLTIAPDYWYLHGFKPAEMQKVRSQTNITEIKKNPEPLWFDGVDPAKIGMNLAYSRRAYTLADPSCILIDFDVGAGL</sequence>
<keyword evidence="1" id="KW-0378">Hydrolase</keyword>
<organism evidence="1 2">
    <name type="scientific">Cochliobolus carbonum (strain 26-R-13)</name>
    <name type="common">Maize leaf spot fungus</name>
    <name type="synonym">Bipolaris zeicola</name>
    <dbReference type="NCBI Taxonomy" id="930089"/>
    <lineage>
        <taxon>Eukaryota</taxon>
        <taxon>Fungi</taxon>
        <taxon>Dikarya</taxon>
        <taxon>Ascomycota</taxon>
        <taxon>Pezizomycotina</taxon>
        <taxon>Dothideomycetes</taxon>
        <taxon>Pleosporomycetidae</taxon>
        <taxon>Pleosporales</taxon>
        <taxon>Pleosporineae</taxon>
        <taxon>Pleosporaceae</taxon>
        <taxon>Bipolaris</taxon>
    </lineage>
</organism>
<dbReference type="KEGG" id="bze:COCCADRAFT_27502"/>
<name>W6YKK4_COCC2</name>
<protein>
    <submittedName>
        <fullName evidence="1">Glycoside hydrolase family 18 protein</fullName>
    </submittedName>
</protein>
<accession>W6YKK4</accession>
<dbReference type="EMBL" id="KI964648">
    <property type="protein sequence ID" value="EUC31891.1"/>
    <property type="molecule type" value="Genomic_DNA"/>
</dbReference>
<dbReference type="Proteomes" id="UP000053841">
    <property type="component" value="Unassembled WGS sequence"/>
</dbReference>
<dbReference type="GO" id="GO:0016787">
    <property type="term" value="F:hydrolase activity"/>
    <property type="evidence" value="ECO:0007669"/>
    <property type="project" value="UniProtKB-KW"/>
</dbReference>
<dbReference type="InterPro" id="IPR017853">
    <property type="entry name" value="GH"/>
</dbReference>
<gene>
    <name evidence="1" type="ORF">COCCADRAFT_27502</name>
</gene>
<evidence type="ECO:0000313" key="2">
    <source>
        <dbReference type="Proteomes" id="UP000053841"/>
    </source>
</evidence>
<reference evidence="1 2" key="1">
    <citation type="journal article" date="2013" name="PLoS Genet.">
        <title>Comparative genome structure, secondary metabolite, and effector coding capacity across Cochliobolus pathogens.</title>
        <authorList>
            <person name="Condon B.J."/>
            <person name="Leng Y."/>
            <person name="Wu D."/>
            <person name="Bushley K.E."/>
            <person name="Ohm R.A."/>
            <person name="Otillar R."/>
            <person name="Martin J."/>
            <person name="Schackwitz W."/>
            <person name="Grimwood J."/>
            <person name="MohdZainudin N."/>
            <person name="Xue C."/>
            <person name="Wang R."/>
            <person name="Manning V.A."/>
            <person name="Dhillon B."/>
            <person name="Tu Z.J."/>
            <person name="Steffenson B.J."/>
            <person name="Salamov A."/>
            <person name="Sun H."/>
            <person name="Lowry S."/>
            <person name="LaButti K."/>
            <person name="Han J."/>
            <person name="Copeland A."/>
            <person name="Lindquist E."/>
            <person name="Barry K."/>
            <person name="Schmutz J."/>
            <person name="Baker S.E."/>
            <person name="Ciuffetti L.M."/>
            <person name="Grigoriev I.V."/>
            <person name="Zhong S."/>
            <person name="Turgeon B.G."/>
        </authorList>
    </citation>
    <scope>NUCLEOTIDE SEQUENCE [LARGE SCALE GENOMIC DNA]</scope>
    <source>
        <strain evidence="1 2">26-R-13</strain>
    </source>
</reference>
<evidence type="ECO:0000313" key="1">
    <source>
        <dbReference type="EMBL" id="EUC31891.1"/>
    </source>
</evidence>